<reference evidence="2" key="1">
    <citation type="submission" date="2011-12" db="EMBL/GenBank/DDBJ databases">
        <authorList>
            <consortium name="The Broad Institute Genome Sequencing Platform"/>
            <person name="Russ C."/>
            <person name="Tyler B."/>
            <person name="Panabieres F."/>
            <person name="Shan W."/>
            <person name="Tripathy S."/>
            <person name="Grunwald N."/>
            <person name="Machado M."/>
            <person name="Young S.K."/>
            <person name="Zeng Q."/>
            <person name="Gargeya S."/>
            <person name="Fitzgerald M."/>
            <person name="Haas B."/>
            <person name="Abouelleil A."/>
            <person name="Alvarado L."/>
            <person name="Arachchi H.M."/>
            <person name="Berlin A."/>
            <person name="Chapman S.B."/>
            <person name="Gearin G."/>
            <person name="Goldberg J."/>
            <person name="Griggs A."/>
            <person name="Gujja S."/>
            <person name="Hansen M."/>
            <person name="Heiman D."/>
            <person name="Howarth C."/>
            <person name="Larimer J."/>
            <person name="Lui A."/>
            <person name="MacDonald P.J.P."/>
            <person name="McCowen C."/>
            <person name="Montmayeur A."/>
            <person name="Murphy C."/>
            <person name="Neiman D."/>
            <person name="Pearson M."/>
            <person name="Priest M."/>
            <person name="Roberts A."/>
            <person name="Saif S."/>
            <person name="Shea T."/>
            <person name="Sisk P."/>
            <person name="Stolte C."/>
            <person name="Sykes S."/>
            <person name="Wortman J."/>
            <person name="Nusbaum C."/>
            <person name="Birren B."/>
        </authorList>
    </citation>
    <scope>NUCLEOTIDE SEQUENCE [LARGE SCALE GENOMIC DNA]</scope>
    <source>
        <strain evidence="2">INRA-310</strain>
    </source>
</reference>
<sequence length="57" mass="6375">MNPLSSSVFELDLNASSNAGSMFIFADFQERSCFDVSCGYQENADKTREPIDLEIFS</sequence>
<gene>
    <name evidence="1" type="ORF">PPTG_21397</name>
</gene>
<organism evidence="1 2">
    <name type="scientific">Phytophthora nicotianae (strain INRA-310)</name>
    <name type="common">Phytophthora parasitica</name>
    <dbReference type="NCBI Taxonomy" id="761204"/>
    <lineage>
        <taxon>Eukaryota</taxon>
        <taxon>Sar</taxon>
        <taxon>Stramenopiles</taxon>
        <taxon>Oomycota</taxon>
        <taxon>Peronosporomycetes</taxon>
        <taxon>Peronosporales</taxon>
        <taxon>Peronosporaceae</taxon>
        <taxon>Phytophthora</taxon>
    </lineage>
</organism>
<proteinExistence type="predicted"/>
<accession>W2R0Q0</accession>
<dbReference type="AlphaFoldDB" id="W2R0Q0"/>
<dbReference type="Proteomes" id="UP000018817">
    <property type="component" value="Unassembled WGS sequence"/>
</dbReference>
<evidence type="ECO:0000313" key="2">
    <source>
        <dbReference type="Proteomes" id="UP000018817"/>
    </source>
</evidence>
<dbReference type="EMBL" id="KI669565">
    <property type="protein sequence ID" value="ETN19022.1"/>
    <property type="molecule type" value="Genomic_DNA"/>
</dbReference>
<protein>
    <submittedName>
        <fullName evidence="1">Uncharacterized protein</fullName>
    </submittedName>
</protein>
<dbReference type="GeneID" id="20189996"/>
<dbReference type="RefSeq" id="XP_008895655.1">
    <property type="nucleotide sequence ID" value="XM_008897407.1"/>
</dbReference>
<name>W2R0Q0_PHYN3</name>
<evidence type="ECO:0000313" key="1">
    <source>
        <dbReference type="EMBL" id="ETN19022.1"/>
    </source>
</evidence>
<reference evidence="1 2" key="2">
    <citation type="submission" date="2013-11" db="EMBL/GenBank/DDBJ databases">
        <title>The Genome Sequence of Phytophthora parasitica INRA-310.</title>
        <authorList>
            <consortium name="The Broad Institute Genomics Platform"/>
            <person name="Russ C."/>
            <person name="Tyler B."/>
            <person name="Panabieres F."/>
            <person name="Shan W."/>
            <person name="Tripathy S."/>
            <person name="Grunwald N."/>
            <person name="Machado M."/>
            <person name="Johnson C.S."/>
            <person name="Arredondo F."/>
            <person name="Hong C."/>
            <person name="Coffey M."/>
            <person name="Young S.K."/>
            <person name="Zeng Q."/>
            <person name="Gargeya S."/>
            <person name="Fitzgerald M."/>
            <person name="Abouelleil A."/>
            <person name="Alvarado L."/>
            <person name="Chapman S.B."/>
            <person name="Gainer-Dewar J."/>
            <person name="Goldberg J."/>
            <person name="Griggs A."/>
            <person name="Gujja S."/>
            <person name="Hansen M."/>
            <person name="Howarth C."/>
            <person name="Imamovic A."/>
            <person name="Ireland A."/>
            <person name="Larimer J."/>
            <person name="McCowan C."/>
            <person name="Murphy C."/>
            <person name="Pearson M."/>
            <person name="Poon T.W."/>
            <person name="Priest M."/>
            <person name="Roberts A."/>
            <person name="Saif S."/>
            <person name="Shea T."/>
            <person name="Sykes S."/>
            <person name="Wortman J."/>
            <person name="Nusbaum C."/>
            <person name="Birren B."/>
        </authorList>
    </citation>
    <scope>NUCLEOTIDE SEQUENCE [LARGE SCALE GENOMIC DNA]</scope>
    <source>
        <strain evidence="1 2">INRA-310</strain>
    </source>
</reference>
<dbReference type="VEuPathDB" id="FungiDB:PPTG_21397"/>